<dbReference type="EMBL" id="RKLU01000006">
    <property type="protein sequence ID" value="TQQ79155.1"/>
    <property type="molecule type" value="Genomic_DNA"/>
</dbReference>
<reference evidence="2" key="1">
    <citation type="submission" date="2019-02" db="EMBL/GenBank/DDBJ databases">
        <title>Halonotius sp. a new haloarchaeum isolated from saline soil.</title>
        <authorList>
            <person name="Duran-Viseras A."/>
            <person name="Sanchez-Porro C."/>
            <person name="Ventosa A."/>
        </authorList>
    </citation>
    <scope>NUCLEOTIDE SEQUENCE</scope>
    <source>
        <strain evidence="2">F15B</strain>
    </source>
</reference>
<dbReference type="CDD" id="cd00719">
    <property type="entry name" value="GIY-YIG_SF"/>
    <property type="match status" value="1"/>
</dbReference>
<evidence type="ECO:0000256" key="1">
    <source>
        <dbReference type="SAM" id="MobiDB-lite"/>
    </source>
</evidence>
<dbReference type="AlphaFoldDB" id="A0A8J8P7T5"/>
<evidence type="ECO:0000313" key="2">
    <source>
        <dbReference type="EMBL" id="TQQ79155.1"/>
    </source>
</evidence>
<protein>
    <submittedName>
        <fullName evidence="2">GIY-YIG nuclease family protein</fullName>
    </submittedName>
</protein>
<feature type="region of interest" description="Disordered" evidence="1">
    <location>
        <begin position="149"/>
        <end position="185"/>
    </location>
</feature>
<comment type="caution">
    <text evidence="2">The sequence shown here is derived from an EMBL/GenBank/DDBJ whole genome shotgun (WGS) entry which is preliminary data.</text>
</comment>
<sequence>MHSMNTADYEADDWLDLAWSPWRSLDPAAGELTAITTEPGLYRVRHHNREGLTYIGQTGRDLRERLRALAGCYNEEMPYTDPHVTAPCLWAIRQESGPAFEVSVATPDGVGDNQRRKGIEEALIAVYRRETGSNTEANFGRMIEGYKRSSRSSDGVVGGPLEDDQTEPNTAAGIGPLPWENHSNPTASEWMGLEWSPLQTLAQADQSIPQAAGVYRIWDPSEPHPLEYIGQSTRLRNRLYRHRRTRSEELHFSYATHSVADAKHILEQIETDLIGAHWLALDMAPRDQF</sequence>
<organism evidence="2 3">
    <name type="scientific">Halonotius terrestris</name>
    <dbReference type="NCBI Taxonomy" id="2487750"/>
    <lineage>
        <taxon>Archaea</taxon>
        <taxon>Methanobacteriati</taxon>
        <taxon>Methanobacteriota</taxon>
        <taxon>Stenosarchaea group</taxon>
        <taxon>Halobacteria</taxon>
        <taxon>Halobacteriales</taxon>
        <taxon>Haloferacaceae</taxon>
        <taxon>Halonotius</taxon>
    </lineage>
</organism>
<gene>
    <name evidence="2" type="ORF">EGH24_12235</name>
</gene>
<dbReference type="Proteomes" id="UP000705823">
    <property type="component" value="Unassembled WGS sequence"/>
</dbReference>
<evidence type="ECO:0000313" key="3">
    <source>
        <dbReference type="Proteomes" id="UP000705823"/>
    </source>
</evidence>
<accession>A0A8J8P7T5</accession>
<proteinExistence type="predicted"/>
<keyword evidence="3" id="KW-1185">Reference proteome</keyword>
<name>A0A8J8P7T5_9EURY</name>